<accession>A0A5N0V9C6</accession>
<keyword evidence="2" id="KW-1185">Reference proteome</keyword>
<dbReference type="Proteomes" id="UP000319769">
    <property type="component" value="Unassembled WGS sequence"/>
</dbReference>
<name>A0A5N0V9C6_9PSEU</name>
<organism evidence="1 2">
    <name type="scientific">Amycolatopsis acidicola</name>
    <dbReference type="NCBI Taxonomy" id="2596893"/>
    <lineage>
        <taxon>Bacteria</taxon>
        <taxon>Bacillati</taxon>
        <taxon>Actinomycetota</taxon>
        <taxon>Actinomycetes</taxon>
        <taxon>Pseudonocardiales</taxon>
        <taxon>Pseudonocardiaceae</taxon>
        <taxon>Amycolatopsis</taxon>
    </lineage>
</organism>
<comment type="caution">
    <text evidence="1">The sequence shown here is derived from an EMBL/GenBank/DDBJ whole genome shotgun (WGS) entry which is preliminary data.</text>
</comment>
<proteinExistence type="predicted"/>
<reference evidence="1" key="1">
    <citation type="submission" date="2019-09" db="EMBL/GenBank/DDBJ databases">
        <authorList>
            <person name="Teo W.F.A."/>
            <person name="Duangmal K."/>
        </authorList>
    </citation>
    <scope>NUCLEOTIDE SEQUENCE [LARGE SCALE GENOMIC DNA]</scope>
    <source>
        <strain evidence="1">K81G1</strain>
    </source>
</reference>
<gene>
    <name evidence="1" type="ORF">FPZ12_012845</name>
</gene>
<sequence length="133" mass="14480">MVEFLQAVPQGEAVRLVMSGPVAKRLRSLLAVFPDSLGDKKNAAVRAELSGAVGRILAGWSGAPEVILSPQDVRDWLDVLSRAKSTGRRWLRFGGLEEPDVQWLRAAHDQLSAASRGVRRPAVCARWPEASVL</sequence>
<dbReference type="EMBL" id="VMNW02000014">
    <property type="protein sequence ID" value="KAA9162118.1"/>
    <property type="molecule type" value="Genomic_DNA"/>
</dbReference>
<dbReference type="RefSeq" id="WP_144747207.1">
    <property type="nucleotide sequence ID" value="NZ_VMNW02000014.1"/>
</dbReference>
<dbReference type="AlphaFoldDB" id="A0A5N0V9C6"/>
<evidence type="ECO:0000313" key="1">
    <source>
        <dbReference type="EMBL" id="KAA9162118.1"/>
    </source>
</evidence>
<evidence type="ECO:0000313" key="2">
    <source>
        <dbReference type="Proteomes" id="UP000319769"/>
    </source>
</evidence>
<dbReference type="OrthoDB" id="3637687at2"/>
<protein>
    <submittedName>
        <fullName evidence="1">Uncharacterized protein</fullName>
    </submittedName>
</protein>